<keyword evidence="3" id="KW-1185">Reference proteome</keyword>
<reference evidence="3" key="1">
    <citation type="submission" date="2012-07" db="EMBL/GenBank/DDBJ databases">
        <title>Genome of the Chinese tree shrew, a rising model animal genetically related to primates.</title>
        <authorList>
            <person name="Zhang G."/>
            <person name="Fan Y."/>
            <person name="Yao Y."/>
            <person name="Huang Z."/>
        </authorList>
    </citation>
    <scope>NUCLEOTIDE SEQUENCE [LARGE SCALE GENOMIC DNA]</scope>
</reference>
<protein>
    <submittedName>
        <fullName evidence="2">Uncharacterized protein</fullName>
    </submittedName>
</protein>
<gene>
    <name evidence="2" type="ORF">TREES_T100009323</name>
</gene>
<dbReference type="AlphaFoldDB" id="L9K2M1"/>
<evidence type="ECO:0000313" key="2">
    <source>
        <dbReference type="EMBL" id="ELW56769.1"/>
    </source>
</evidence>
<name>L9K2M1_TUPCH</name>
<evidence type="ECO:0000256" key="1">
    <source>
        <dbReference type="SAM" id="MobiDB-lite"/>
    </source>
</evidence>
<organism evidence="2 3">
    <name type="scientific">Tupaia chinensis</name>
    <name type="common">Chinese tree shrew</name>
    <name type="synonym">Tupaia belangeri chinensis</name>
    <dbReference type="NCBI Taxonomy" id="246437"/>
    <lineage>
        <taxon>Eukaryota</taxon>
        <taxon>Metazoa</taxon>
        <taxon>Chordata</taxon>
        <taxon>Craniata</taxon>
        <taxon>Vertebrata</taxon>
        <taxon>Euteleostomi</taxon>
        <taxon>Mammalia</taxon>
        <taxon>Eutheria</taxon>
        <taxon>Euarchontoglires</taxon>
        <taxon>Scandentia</taxon>
        <taxon>Tupaiidae</taxon>
        <taxon>Tupaia</taxon>
    </lineage>
</organism>
<sequence length="113" mass="11894">MSPAPEGRKHWTRKWAGGPGPVRERFGQPRSTFPQTRCETVRAPPLLTSGYRPITPLPPAAAQEGGGPGVPKPCTSQRPGDPARQRPEQHGPAGGSCGHGFLPVRVSASAARS</sequence>
<feature type="region of interest" description="Disordered" evidence="1">
    <location>
        <begin position="1"/>
        <end position="113"/>
    </location>
</feature>
<dbReference type="InParanoid" id="L9K2M1"/>
<evidence type="ECO:0000313" key="3">
    <source>
        <dbReference type="Proteomes" id="UP000011518"/>
    </source>
</evidence>
<proteinExistence type="predicted"/>
<feature type="compositionally biased region" description="Polar residues" evidence="1">
    <location>
        <begin position="29"/>
        <end position="38"/>
    </location>
</feature>
<dbReference type="EMBL" id="KB320919">
    <property type="protein sequence ID" value="ELW56769.1"/>
    <property type="molecule type" value="Genomic_DNA"/>
</dbReference>
<dbReference type="Proteomes" id="UP000011518">
    <property type="component" value="Unassembled WGS sequence"/>
</dbReference>
<accession>L9K2M1</accession>
<reference evidence="3" key="2">
    <citation type="journal article" date="2013" name="Nat. Commun.">
        <title>Genome of the Chinese tree shrew.</title>
        <authorList>
            <person name="Fan Y."/>
            <person name="Huang Z.Y."/>
            <person name="Cao C.C."/>
            <person name="Chen C.S."/>
            <person name="Chen Y.X."/>
            <person name="Fan D.D."/>
            <person name="He J."/>
            <person name="Hou H.L."/>
            <person name="Hu L."/>
            <person name="Hu X.T."/>
            <person name="Jiang X.T."/>
            <person name="Lai R."/>
            <person name="Lang Y.S."/>
            <person name="Liang B."/>
            <person name="Liao S.G."/>
            <person name="Mu D."/>
            <person name="Ma Y.Y."/>
            <person name="Niu Y.Y."/>
            <person name="Sun X.Q."/>
            <person name="Xia J.Q."/>
            <person name="Xiao J."/>
            <person name="Xiong Z.Q."/>
            <person name="Xu L."/>
            <person name="Yang L."/>
            <person name="Zhang Y."/>
            <person name="Zhao W."/>
            <person name="Zhao X.D."/>
            <person name="Zheng Y.T."/>
            <person name="Zhou J.M."/>
            <person name="Zhu Y.B."/>
            <person name="Zhang G.J."/>
            <person name="Wang J."/>
            <person name="Yao Y.G."/>
        </authorList>
    </citation>
    <scope>NUCLEOTIDE SEQUENCE [LARGE SCALE GENOMIC DNA]</scope>
</reference>